<dbReference type="GO" id="GO:0046872">
    <property type="term" value="F:metal ion binding"/>
    <property type="evidence" value="ECO:0007669"/>
    <property type="project" value="UniProtKB-KW"/>
</dbReference>
<dbReference type="GO" id="GO:0005634">
    <property type="term" value="C:nucleus"/>
    <property type="evidence" value="ECO:0007669"/>
    <property type="project" value="EnsemblFungi"/>
</dbReference>
<gene>
    <name evidence="9" type="primary">TBLA0C04280</name>
    <name evidence="9" type="ORF">TBLA_0C04280</name>
</gene>
<dbReference type="EC" id="3.5.1.19" evidence="6"/>
<evidence type="ECO:0000256" key="3">
    <source>
        <dbReference type="ARBA" id="ARBA00022723"/>
    </source>
</evidence>
<proteinExistence type="inferred from homology"/>
<dbReference type="Gene3D" id="3.40.50.850">
    <property type="entry name" value="Isochorismatase-like"/>
    <property type="match status" value="1"/>
</dbReference>
<dbReference type="HOGENOM" id="CLU_068979_13_1_1"/>
<dbReference type="EMBL" id="HE806318">
    <property type="protein sequence ID" value="CCH60227.1"/>
    <property type="molecule type" value="Genomic_DNA"/>
</dbReference>
<keyword evidence="2" id="KW-0662">Pyridine nucleotide biosynthesis</keyword>
<sequence length="194" mass="20791">MSSNKSCLLIIDVQNDFLPPNGSLAVPGGTEVISPILGLLKSQNWDIVVLSRDWHPSDHKSFDIHGGPWPVHCVQGSSGSQFNNELLVGLESNNTQYQVVSKGTDSQRECYSAFNDETGEPATPLHSILKEKGVSAVTVVGVALDYCVKHTALDSASLGYTTRVLRDSTRPVNTSSEAVEAVVNELETAGVQVV</sequence>
<dbReference type="GO" id="GO:0019358">
    <property type="term" value="P:nicotinate nucleotide salvage"/>
    <property type="evidence" value="ECO:0007669"/>
    <property type="project" value="EnsemblFungi"/>
</dbReference>
<dbReference type="Proteomes" id="UP000002866">
    <property type="component" value="Chromosome 3"/>
</dbReference>
<dbReference type="RefSeq" id="XP_004179746.1">
    <property type="nucleotide sequence ID" value="XM_004179698.1"/>
</dbReference>
<comment type="pathway">
    <text evidence="5">Cofactor biosynthesis; nicotinate biosynthesis; nicotinate from nicotinamide: step 1/1.</text>
</comment>
<evidence type="ECO:0000313" key="9">
    <source>
        <dbReference type="EMBL" id="CCH60227.1"/>
    </source>
</evidence>
<dbReference type="GO" id="GO:0031509">
    <property type="term" value="P:subtelomeric heterochromatin formation"/>
    <property type="evidence" value="ECO:0007669"/>
    <property type="project" value="EnsemblFungi"/>
</dbReference>
<dbReference type="InParanoid" id="I2H1H5"/>
<name>I2H1H5_HENB6</name>
<keyword evidence="4" id="KW-0378">Hydrolase</keyword>
<dbReference type="GO" id="GO:0000781">
    <property type="term" value="C:chromosome, telomeric region"/>
    <property type="evidence" value="ECO:0007669"/>
    <property type="project" value="GOC"/>
</dbReference>
<dbReference type="PANTHER" id="PTHR11080:SF2">
    <property type="entry name" value="LD05707P"/>
    <property type="match status" value="1"/>
</dbReference>
<keyword evidence="10" id="KW-1185">Reference proteome</keyword>
<evidence type="ECO:0000256" key="7">
    <source>
        <dbReference type="ARBA" id="ARBA00043224"/>
    </source>
</evidence>
<evidence type="ECO:0000256" key="1">
    <source>
        <dbReference type="ARBA" id="ARBA00006336"/>
    </source>
</evidence>
<dbReference type="InterPro" id="IPR036380">
    <property type="entry name" value="Isochorismatase-like_sf"/>
</dbReference>
<evidence type="ECO:0000256" key="4">
    <source>
        <dbReference type="ARBA" id="ARBA00022801"/>
    </source>
</evidence>
<dbReference type="OrthoDB" id="3341310at2759"/>
<dbReference type="GO" id="GO:0005777">
    <property type="term" value="C:peroxisome"/>
    <property type="evidence" value="ECO:0007669"/>
    <property type="project" value="EnsemblFungi"/>
</dbReference>
<evidence type="ECO:0000259" key="8">
    <source>
        <dbReference type="Pfam" id="PF00857"/>
    </source>
</evidence>
<dbReference type="GO" id="GO:1904524">
    <property type="term" value="P:negative regulation of DNA amplification"/>
    <property type="evidence" value="ECO:0007669"/>
    <property type="project" value="EnsemblFungi"/>
</dbReference>
<accession>I2H1H5</accession>
<dbReference type="STRING" id="1071380.I2H1H5"/>
<evidence type="ECO:0000256" key="2">
    <source>
        <dbReference type="ARBA" id="ARBA00022642"/>
    </source>
</evidence>
<dbReference type="PANTHER" id="PTHR11080">
    <property type="entry name" value="PYRAZINAMIDASE/NICOTINAMIDASE"/>
    <property type="match status" value="1"/>
</dbReference>
<reference evidence="9 10" key="1">
    <citation type="journal article" date="2011" name="Proc. Natl. Acad. Sci. U.S.A.">
        <title>Evolutionary erosion of yeast sex chromosomes by mating-type switching accidents.</title>
        <authorList>
            <person name="Gordon J.L."/>
            <person name="Armisen D."/>
            <person name="Proux-Wera E."/>
            <person name="Oheigeartaigh S.S."/>
            <person name="Byrne K.P."/>
            <person name="Wolfe K.H."/>
        </authorList>
    </citation>
    <scope>NUCLEOTIDE SEQUENCE [LARGE SCALE GENOMIC DNA]</scope>
    <source>
        <strain evidence="10">ATCC 34711 / CBS 6284 / DSM 70876 / NBRC 10599 / NRRL Y-10934 / UCD 77-7</strain>
    </source>
</reference>
<organism evidence="9 10">
    <name type="scientific">Henningerozyma blattae (strain ATCC 34711 / CBS 6284 / DSM 70876 / NBRC 10599 / NRRL Y-10934 / UCD 77-7)</name>
    <name type="common">Yeast</name>
    <name type="synonym">Tetrapisispora blattae</name>
    <dbReference type="NCBI Taxonomy" id="1071380"/>
    <lineage>
        <taxon>Eukaryota</taxon>
        <taxon>Fungi</taxon>
        <taxon>Dikarya</taxon>
        <taxon>Ascomycota</taxon>
        <taxon>Saccharomycotina</taxon>
        <taxon>Saccharomycetes</taxon>
        <taxon>Saccharomycetales</taxon>
        <taxon>Saccharomycetaceae</taxon>
        <taxon>Henningerozyma</taxon>
    </lineage>
</organism>
<dbReference type="KEGG" id="tbl:TBLA_0C04280"/>
<keyword evidence="3" id="KW-0479">Metal-binding</keyword>
<evidence type="ECO:0000256" key="6">
    <source>
        <dbReference type="ARBA" id="ARBA00039017"/>
    </source>
</evidence>
<dbReference type="AlphaFoldDB" id="I2H1H5"/>
<dbReference type="Pfam" id="PF00857">
    <property type="entry name" value="Isochorismatase"/>
    <property type="match status" value="1"/>
</dbReference>
<evidence type="ECO:0000313" key="10">
    <source>
        <dbReference type="Proteomes" id="UP000002866"/>
    </source>
</evidence>
<dbReference type="GeneID" id="14495207"/>
<dbReference type="GO" id="GO:0008936">
    <property type="term" value="F:nicotinamidase activity"/>
    <property type="evidence" value="ECO:0007669"/>
    <property type="project" value="UniProtKB-EC"/>
</dbReference>
<dbReference type="FunCoup" id="I2H1H5">
    <property type="interactions" value="451"/>
</dbReference>
<comment type="similarity">
    <text evidence="1">Belongs to the isochorismatase family.</text>
</comment>
<evidence type="ECO:0000256" key="5">
    <source>
        <dbReference type="ARBA" id="ARBA00037900"/>
    </source>
</evidence>
<dbReference type="InterPro" id="IPR000868">
    <property type="entry name" value="Isochorismatase-like_dom"/>
</dbReference>
<dbReference type="SUPFAM" id="SSF52499">
    <property type="entry name" value="Isochorismatase-like hydrolases"/>
    <property type="match status" value="1"/>
</dbReference>
<dbReference type="OMA" id="DFVDSWP"/>
<dbReference type="GO" id="GO:0000183">
    <property type="term" value="P:rDNA heterochromatin formation"/>
    <property type="evidence" value="ECO:0007669"/>
    <property type="project" value="EnsemblFungi"/>
</dbReference>
<feature type="domain" description="Isochorismatase-like" evidence="8">
    <location>
        <begin position="6"/>
        <end position="192"/>
    </location>
</feature>
<protein>
    <recommendedName>
        <fullName evidence="6">nicotinamidase</fullName>
        <ecNumber evidence="6">3.5.1.19</ecNumber>
    </recommendedName>
    <alternativeName>
        <fullName evidence="7">Nicotinamide deamidase</fullName>
    </alternativeName>
</protein>
<dbReference type="eggNOG" id="KOG4003">
    <property type="taxonomic scope" value="Eukaryota"/>
</dbReference>
<dbReference type="InterPro" id="IPR052347">
    <property type="entry name" value="Isochorismatase_Nicotinamidase"/>
</dbReference>